<sequence length="97" mass="11654">MYTNLSEIQQQNYYNLCGETYQRSEMKGRFSTSKPYNNELYKFSPWGFEYIFDKENGYLLCELSHKIADKRMYGWDQNGEELPKEIVSKYFKSNKVA</sequence>
<organism evidence="1 2">
    <name type="scientific">Paralabilibaculum antarcticum</name>
    <dbReference type="NCBI Taxonomy" id="2912572"/>
    <lineage>
        <taxon>Bacteria</taxon>
        <taxon>Pseudomonadati</taxon>
        <taxon>Bacteroidota</taxon>
        <taxon>Bacteroidia</taxon>
        <taxon>Marinilabiliales</taxon>
        <taxon>Marinifilaceae</taxon>
        <taxon>Paralabilibaculum</taxon>
    </lineage>
</organism>
<accession>A0ABT5VNQ0</accession>
<name>A0ABT5VNQ0_9BACT</name>
<evidence type="ECO:0000313" key="1">
    <source>
        <dbReference type="EMBL" id="MDE5417068.1"/>
    </source>
</evidence>
<protein>
    <recommendedName>
        <fullName evidence="3">HNH endonuclease</fullName>
    </recommendedName>
</protein>
<proteinExistence type="predicted"/>
<gene>
    <name evidence="1" type="ORF">L3049_03530</name>
</gene>
<comment type="caution">
    <text evidence="1">The sequence shown here is derived from an EMBL/GenBank/DDBJ whole genome shotgun (WGS) entry which is preliminary data.</text>
</comment>
<dbReference type="Proteomes" id="UP001528920">
    <property type="component" value="Unassembled WGS sequence"/>
</dbReference>
<dbReference type="RefSeq" id="WP_275108406.1">
    <property type="nucleotide sequence ID" value="NZ_JAKJSC010000001.1"/>
</dbReference>
<dbReference type="EMBL" id="JAKJSC010000001">
    <property type="protein sequence ID" value="MDE5417068.1"/>
    <property type="molecule type" value="Genomic_DNA"/>
</dbReference>
<keyword evidence="2" id="KW-1185">Reference proteome</keyword>
<evidence type="ECO:0008006" key="3">
    <source>
        <dbReference type="Google" id="ProtNLM"/>
    </source>
</evidence>
<reference evidence="1 2" key="1">
    <citation type="submission" date="2022-01" db="EMBL/GenBank/DDBJ databases">
        <title>Labilibaculum sp. nov, a marine bacterium isolated from Antarctica.</title>
        <authorList>
            <person name="Dai W."/>
        </authorList>
    </citation>
    <scope>NUCLEOTIDE SEQUENCE [LARGE SCALE GENOMIC DNA]</scope>
    <source>
        <strain evidence="1 2">DW002</strain>
    </source>
</reference>
<evidence type="ECO:0000313" key="2">
    <source>
        <dbReference type="Proteomes" id="UP001528920"/>
    </source>
</evidence>